<feature type="compositionally biased region" description="Gly residues" evidence="1">
    <location>
        <begin position="382"/>
        <end position="396"/>
    </location>
</feature>
<evidence type="ECO:0008006" key="4">
    <source>
        <dbReference type="Google" id="ProtNLM"/>
    </source>
</evidence>
<evidence type="ECO:0000256" key="1">
    <source>
        <dbReference type="SAM" id="MobiDB-lite"/>
    </source>
</evidence>
<dbReference type="GeneID" id="96303723"/>
<gene>
    <name evidence="2" type="ORF">SAMN05216275_1628</name>
</gene>
<feature type="compositionally biased region" description="Polar residues" evidence="1">
    <location>
        <begin position="1"/>
        <end position="11"/>
    </location>
</feature>
<evidence type="ECO:0000313" key="2">
    <source>
        <dbReference type="EMBL" id="SFL16142.1"/>
    </source>
</evidence>
<feature type="compositionally biased region" description="Low complexity" evidence="1">
    <location>
        <begin position="267"/>
        <end position="281"/>
    </location>
</feature>
<feature type="compositionally biased region" description="Low complexity" evidence="1">
    <location>
        <begin position="219"/>
        <end position="230"/>
    </location>
</feature>
<evidence type="ECO:0000313" key="3">
    <source>
        <dbReference type="Proteomes" id="UP000199111"/>
    </source>
</evidence>
<protein>
    <recommendedName>
        <fullName evidence="4">PPE family protein</fullName>
    </recommendedName>
</protein>
<organism evidence="2 3">
    <name type="scientific">Streptosporangium canum</name>
    <dbReference type="NCBI Taxonomy" id="324952"/>
    <lineage>
        <taxon>Bacteria</taxon>
        <taxon>Bacillati</taxon>
        <taxon>Actinomycetota</taxon>
        <taxon>Actinomycetes</taxon>
        <taxon>Streptosporangiales</taxon>
        <taxon>Streptosporangiaceae</taxon>
        <taxon>Streptosporangium</taxon>
    </lineage>
</organism>
<dbReference type="Proteomes" id="UP000199111">
    <property type="component" value="Unassembled WGS sequence"/>
</dbReference>
<keyword evidence="3" id="KW-1185">Reference proteome</keyword>
<feature type="compositionally biased region" description="Polar residues" evidence="1">
    <location>
        <begin position="330"/>
        <end position="343"/>
    </location>
</feature>
<name>A0A1I4FDW5_9ACTN</name>
<feature type="compositionally biased region" description="Polar residues" evidence="1">
    <location>
        <begin position="353"/>
        <end position="381"/>
    </location>
</feature>
<sequence>MAEKQTTQLNYSGPAPDPKVEGGGFFADMFHSDLDQIKKWIDNTNPDTVRRAGQYYVAGKGVLDEAARQLKEKATELAELMKGPAAVETQKGLQSLHASMRELGAKLGEMGVPLTEYADTLNWAQRNLVDSRYRHSRSDQGFEVSDFTPFLGISWSEDRARDHLEAVNKKIVEHYQKLPVEVQQALPSVTPVNMPDFAPGGITDYTGRPPSNYGSPYDPNGVYPNGVNPNDLDPNGVDPNGAYPNGVNPNGAYPNGVDPNDLDPNDLDPNGVDPNDLDPNGVNPNDLDPNGVDPNGAYPNGLNPDGTYPNGVNPNGAYPNGINPNGLDPSKTNLSLPDPNNTRLAGLDDQAMSRLSNPDLSTSTWPNSTGYQGAGNNTSGHGASGPIGGYGTGSGGAVSADTFGAGSRTAGNSGMSGMVPPLGGASSPNQEEDTQPSAYWLPEPDEYWTGSAKDVSPTTLA</sequence>
<feature type="region of interest" description="Disordered" evidence="1">
    <location>
        <begin position="1"/>
        <end position="24"/>
    </location>
</feature>
<proteinExistence type="predicted"/>
<reference evidence="3" key="1">
    <citation type="submission" date="2016-10" db="EMBL/GenBank/DDBJ databases">
        <authorList>
            <person name="Varghese N."/>
            <person name="Submissions S."/>
        </authorList>
    </citation>
    <scope>NUCLEOTIDE SEQUENCE [LARGE SCALE GENOMIC DNA]</scope>
    <source>
        <strain evidence="3">CGMCC 4.2126</strain>
    </source>
</reference>
<dbReference type="RefSeq" id="WP_093892205.1">
    <property type="nucleotide sequence ID" value="NZ_FOQY01000062.1"/>
</dbReference>
<accession>A0A1I4FDW5</accession>
<dbReference type="AlphaFoldDB" id="A0A1I4FDW5"/>
<dbReference type="EMBL" id="FOQY01000062">
    <property type="protein sequence ID" value="SFL16142.1"/>
    <property type="molecule type" value="Genomic_DNA"/>
</dbReference>
<feature type="region of interest" description="Disordered" evidence="1">
    <location>
        <begin position="200"/>
        <end position="461"/>
    </location>
</feature>